<dbReference type="PANTHER" id="PTHR46354:SF27">
    <property type="entry name" value="DOG1 DOMAIN-CONTAINING PROTEIN"/>
    <property type="match status" value="1"/>
</dbReference>
<dbReference type="PROSITE" id="PS50297">
    <property type="entry name" value="ANK_REP_REGION"/>
    <property type="match status" value="2"/>
</dbReference>
<dbReference type="Pfam" id="PF14144">
    <property type="entry name" value="DOG1"/>
    <property type="match status" value="1"/>
</dbReference>
<dbReference type="Proteomes" id="UP000886520">
    <property type="component" value="Chromosome 21"/>
</dbReference>
<dbReference type="GO" id="GO:0006351">
    <property type="term" value="P:DNA-templated transcription"/>
    <property type="evidence" value="ECO:0007669"/>
    <property type="project" value="InterPro"/>
</dbReference>
<dbReference type="Pfam" id="PF12796">
    <property type="entry name" value="Ank_2"/>
    <property type="match status" value="1"/>
</dbReference>
<feature type="domain" description="DOG1" evidence="2">
    <location>
        <begin position="3"/>
        <end position="242"/>
    </location>
</feature>
<feature type="repeat" description="ANK" evidence="1">
    <location>
        <begin position="284"/>
        <end position="316"/>
    </location>
</feature>
<proteinExistence type="predicted"/>
<dbReference type="InterPro" id="IPR036770">
    <property type="entry name" value="Ankyrin_rpt-contain_sf"/>
</dbReference>
<dbReference type="Gene3D" id="1.25.40.20">
    <property type="entry name" value="Ankyrin repeat-containing domain"/>
    <property type="match status" value="2"/>
</dbReference>
<protein>
    <recommendedName>
        <fullName evidence="2">DOG1 domain-containing protein</fullName>
    </recommendedName>
</protein>
<evidence type="ECO:0000259" key="2">
    <source>
        <dbReference type="PROSITE" id="PS51806"/>
    </source>
</evidence>
<name>A0A9D4Z6P7_ADICA</name>
<dbReference type="InterPro" id="IPR002110">
    <property type="entry name" value="Ankyrin_rpt"/>
</dbReference>
<feature type="repeat" description="ANK" evidence="1">
    <location>
        <begin position="381"/>
        <end position="413"/>
    </location>
</feature>
<evidence type="ECO:0000256" key="1">
    <source>
        <dbReference type="PROSITE-ProRule" id="PRU00023"/>
    </source>
</evidence>
<dbReference type="AlphaFoldDB" id="A0A9D4Z6P7"/>
<organism evidence="3 4">
    <name type="scientific">Adiantum capillus-veneris</name>
    <name type="common">Maidenhair fern</name>
    <dbReference type="NCBI Taxonomy" id="13818"/>
    <lineage>
        <taxon>Eukaryota</taxon>
        <taxon>Viridiplantae</taxon>
        <taxon>Streptophyta</taxon>
        <taxon>Embryophyta</taxon>
        <taxon>Tracheophyta</taxon>
        <taxon>Polypodiopsida</taxon>
        <taxon>Polypodiidae</taxon>
        <taxon>Polypodiales</taxon>
        <taxon>Pteridineae</taxon>
        <taxon>Pteridaceae</taxon>
        <taxon>Vittarioideae</taxon>
        <taxon>Adiantum</taxon>
    </lineage>
</organism>
<evidence type="ECO:0000313" key="4">
    <source>
        <dbReference type="Proteomes" id="UP000886520"/>
    </source>
</evidence>
<dbReference type="InterPro" id="IPR051886">
    <property type="entry name" value="Seed_Dev/Stress_Resp_Reg"/>
</dbReference>
<dbReference type="OrthoDB" id="542841at2759"/>
<gene>
    <name evidence="3" type="ORF">GOP47_0021976</name>
</gene>
<dbReference type="EMBL" id="JABFUD020000021">
    <property type="protein sequence ID" value="KAI5063429.1"/>
    <property type="molecule type" value="Genomic_DNA"/>
</dbReference>
<dbReference type="SMART" id="SM00248">
    <property type="entry name" value="ANK"/>
    <property type="match status" value="4"/>
</dbReference>
<feature type="repeat" description="ANK" evidence="1">
    <location>
        <begin position="317"/>
        <end position="349"/>
    </location>
</feature>
<dbReference type="InterPro" id="IPR025422">
    <property type="entry name" value="TGA_domain"/>
</dbReference>
<keyword evidence="1" id="KW-0040">ANK repeat</keyword>
<evidence type="ECO:0000313" key="3">
    <source>
        <dbReference type="EMBL" id="KAI5063429.1"/>
    </source>
</evidence>
<sequence>MSILAFEKFYVRWLEEMKHRFEKLRAALLQASLSEEEVVAVLVQACHSHYCEYMSEKIKLCKEDASFVVAGMWRTPLEAGFLWMGGWRPTTAVVLAYSLMGMQIESELQKLLEGIELPTMAALSARQLSMLDSLQQKLRVSEDDLSNRLAILQMLLADQQMAKATAANPPPSESNDFQDVREAMEPKLAGLRDLLAEAEQLRGETIQEMLQILRPIQAGQYALAAYEMTMAVRKLGNQREGKSHLAAVSSGAPTNIRELASQGDVDLLAKALETGVDPSEPDYDGRTPLHLAACEGHTECVSLLINKGADVNRKDNFGVTPLFEALRAGQDATAQILVESGAKTHLEDAGIELCRAAATGDIPYLSRLVKYGVDPNASDYGDRTPLHVAAAEGNTEAAAVLVREGADVLAKDRHGFTPLDEARVADDQATIRMMKRTFEVVSFRSETDHV</sequence>
<reference evidence="3" key="1">
    <citation type="submission" date="2021-01" db="EMBL/GenBank/DDBJ databases">
        <title>Adiantum capillus-veneris genome.</title>
        <authorList>
            <person name="Fang Y."/>
            <person name="Liao Q."/>
        </authorList>
    </citation>
    <scope>NUCLEOTIDE SEQUENCE</scope>
    <source>
        <strain evidence="3">H3</strain>
        <tissue evidence="3">Leaf</tissue>
    </source>
</reference>
<dbReference type="SUPFAM" id="SSF48403">
    <property type="entry name" value="Ankyrin repeat"/>
    <property type="match status" value="1"/>
</dbReference>
<dbReference type="PRINTS" id="PR01415">
    <property type="entry name" value="ANKYRIN"/>
</dbReference>
<comment type="caution">
    <text evidence="3">The sequence shown here is derived from an EMBL/GenBank/DDBJ whole genome shotgun (WGS) entry which is preliminary data.</text>
</comment>
<dbReference type="PROSITE" id="PS51806">
    <property type="entry name" value="DOG1"/>
    <property type="match status" value="1"/>
</dbReference>
<keyword evidence="4" id="KW-1185">Reference proteome</keyword>
<dbReference type="PANTHER" id="PTHR46354">
    <property type="entry name" value="DOG1 DOMAIN-CONTAINING PROTEIN"/>
    <property type="match status" value="1"/>
</dbReference>
<dbReference type="GO" id="GO:0043565">
    <property type="term" value="F:sequence-specific DNA binding"/>
    <property type="evidence" value="ECO:0007669"/>
    <property type="project" value="InterPro"/>
</dbReference>
<accession>A0A9D4Z6P7</accession>
<dbReference type="Pfam" id="PF13637">
    <property type="entry name" value="Ank_4"/>
    <property type="match status" value="1"/>
</dbReference>
<dbReference type="PROSITE" id="PS50088">
    <property type="entry name" value="ANK_REPEAT"/>
    <property type="match status" value="3"/>
</dbReference>